<evidence type="ECO:0000256" key="5">
    <source>
        <dbReference type="PROSITE-ProRule" id="PRU00335"/>
    </source>
</evidence>
<evidence type="ECO:0000313" key="7">
    <source>
        <dbReference type="EMBL" id="ANF57996.1"/>
    </source>
</evidence>
<evidence type="ECO:0000256" key="3">
    <source>
        <dbReference type="ARBA" id="ARBA00023125"/>
    </source>
</evidence>
<dbReference type="GO" id="GO:0000976">
    <property type="term" value="F:transcription cis-regulatory region binding"/>
    <property type="evidence" value="ECO:0007669"/>
    <property type="project" value="TreeGrafter"/>
</dbReference>
<gene>
    <name evidence="7" type="ORF">A5892_11425</name>
</gene>
<dbReference type="PRINTS" id="PR00455">
    <property type="entry name" value="HTHTETR"/>
</dbReference>
<evidence type="ECO:0000256" key="2">
    <source>
        <dbReference type="ARBA" id="ARBA00023015"/>
    </source>
</evidence>
<evidence type="ECO:0000256" key="4">
    <source>
        <dbReference type="ARBA" id="ARBA00023163"/>
    </source>
</evidence>
<dbReference type="PROSITE" id="PS50977">
    <property type="entry name" value="HTH_TETR_2"/>
    <property type="match status" value="1"/>
</dbReference>
<dbReference type="KEGG" id="haa:A5892_11425"/>
<keyword evidence="4" id="KW-0804">Transcription</keyword>
<dbReference type="InterPro" id="IPR050109">
    <property type="entry name" value="HTH-type_TetR-like_transc_reg"/>
</dbReference>
<proteinExistence type="predicted"/>
<evidence type="ECO:0000256" key="1">
    <source>
        <dbReference type="ARBA" id="ARBA00022491"/>
    </source>
</evidence>
<dbReference type="SUPFAM" id="SSF46689">
    <property type="entry name" value="Homeodomain-like"/>
    <property type="match status" value="1"/>
</dbReference>
<dbReference type="InterPro" id="IPR001647">
    <property type="entry name" value="HTH_TetR"/>
</dbReference>
<organism evidence="7 8">
    <name type="scientific">Halotalea alkalilenta</name>
    <dbReference type="NCBI Taxonomy" id="376489"/>
    <lineage>
        <taxon>Bacteria</taxon>
        <taxon>Pseudomonadati</taxon>
        <taxon>Pseudomonadota</taxon>
        <taxon>Gammaproteobacteria</taxon>
        <taxon>Oceanospirillales</taxon>
        <taxon>Halomonadaceae</taxon>
        <taxon>Halotalea</taxon>
    </lineage>
</organism>
<dbReference type="SUPFAM" id="SSF48498">
    <property type="entry name" value="Tetracyclin repressor-like, C-terminal domain"/>
    <property type="match status" value="1"/>
</dbReference>
<accession>A0A172YFV6</accession>
<dbReference type="Pfam" id="PF00440">
    <property type="entry name" value="TetR_N"/>
    <property type="match status" value="1"/>
</dbReference>
<dbReference type="PANTHER" id="PTHR30055">
    <property type="entry name" value="HTH-TYPE TRANSCRIPTIONAL REGULATOR RUTR"/>
    <property type="match status" value="1"/>
</dbReference>
<dbReference type="GO" id="GO:0003700">
    <property type="term" value="F:DNA-binding transcription factor activity"/>
    <property type="evidence" value="ECO:0007669"/>
    <property type="project" value="TreeGrafter"/>
</dbReference>
<dbReference type="PANTHER" id="PTHR30055:SF240">
    <property type="entry name" value="HTH-TYPE TRANSCRIPTIONAL REGULATOR ACRR"/>
    <property type="match status" value="1"/>
</dbReference>
<dbReference type="Proteomes" id="UP000077875">
    <property type="component" value="Chromosome"/>
</dbReference>
<dbReference type="InterPro" id="IPR036271">
    <property type="entry name" value="Tet_transcr_reg_TetR-rel_C_sf"/>
</dbReference>
<evidence type="ECO:0000313" key="8">
    <source>
        <dbReference type="Proteomes" id="UP000077875"/>
    </source>
</evidence>
<name>A0A172YFV6_9GAMM</name>
<dbReference type="InterPro" id="IPR013572">
    <property type="entry name" value="Tscrpt_reg_MAATS_C"/>
</dbReference>
<evidence type="ECO:0000259" key="6">
    <source>
        <dbReference type="PROSITE" id="PS50977"/>
    </source>
</evidence>
<keyword evidence="2" id="KW-0805">Transcription regulation</keyword>
<keyword evidence="3 5" id="KW-0238">DNA-binding</keyword>
<dbReference type="InterPro" id="IPR009057">
    <property type="entry name" value="Homeodomain-like_sf"/>
</dbReference>
<dbReference type="AlphaFoldDB" id="A0A172YFV6"/>
<feature type="DNA-binding region" description="H-T-H motif" evidence="5">
    <location>
        <begin position="33"/>
        <end position="52"/>
    </location>
</feature>
<dbReference type="EMBL" id="CP015243">
    <property type="protein sequence ID" value="ANF57996.1"/>
    <property type="molecule type" value="Genomic_DNA"/>
</dbReference>
<dbReference type="RefSeq" id="WP_064122910.1">
    <property type="nucleotide sequence ID" value="NZ_CP015243.1"/>
</dbReference>
<keyword evidence="8" id="KW-1185">Reference proteome</keyword>
<dbReference type="Gene3D" id="1.10.357.10">
    <property type="entry name" value="Tetracycline Repressor, domain 2"/>
    <property type="match status" value="1"/>
</dbReference>
<protein>
    <recommendedName>
        <fullName evidence="6">HTH tetR-type domain-containing protein</fullName>
    </recommendedName>
</protein>
<reference evidence="7 8" key="1">
    <citation type="submission" date="2016-04" db="EMBL/GenBank/DDBJ databases">
        <title>Complete Genome Sequence of Halotalea alkalilenta IHB B 13600.</title>
        <authorList>
            <person name="Swarnkar M.K."/>
            <person name="Sharma A."/>
            <person name="Kaushal K."/>
            <person name="Soni R."/>
            <person name="Rana S."/>
            <person name="Singh A.K."/>
            <person name="Gulati A."/>
        </authorList>
    </citation>
    <scope>NUCLEOTIDE SEQUENCE [LARGE SCALE GENOMIC DNA]</scope>
    <source>
        <strain evidence="7 8">IHB B 13600</strain>
    </source>
</reference>
<feature type="domain" description="HTH tetR-type" evidence="6">
    <location>
        <begin position="10"/>
        <end position="70"/>
    </location>
</feature>
<dbReference type="STRING" id="376489.A5892_11425"/>
<sequence length="203" mass="23189">MARRTKAEAEATRSILLDAAEEIFFEKGVSTTSLEQIARRAGMTRGAVYWHFENKVSLLEALIDRAKLPLQQMLDDLTDEGLRDHPIEGLKAVLKLAMSRCEEPRYRRIYTIIVYRCEFFDELSSTCREKDSARDTLMLIQRQFERADREGLLAEGVPPDTAARLVHLAMMGAVYDWLRAPDSYSLSDEGARVIDLLFSRLTV</sequence>
<keyword evidence="1" id="KW-0678">Repressor</keyword>
<dbReference type="Pfam" id="PF08361">
    <property type="entry name" value="TetR_C_2"/>
    <property type="match status" value="1"/>
</dbReference>